<feature type="compositionally biased region" description="Low complexity" evidence="1">
    <location>
        <begin position="16"/>
        <end position="30"/>
    </location>
</feature>
<evidence type="ECO:0000313" key="2">
    <source>
        <dbReference type="EMBL" id="EMD91572.1"/>
    </source>
</evidence>
<reference evidence="3" key="2">
    <citation type="journal article" date="2013" name="PLoS Genet.">
        <title>Comparative genome structure, secondary metabolite, and effector coding capacity across Cochliobolus pathogens.</title>
        <authorList>
            <person name="Condon B.J."/>
            <person name="Leng Y."/>
            <person name="Wu D."/>
            <person name="Bushley K.E."/>
            <person name="Ohm R.A."/>
            <person name="Otillar R."/>
            <person name="Martin J."/>
            <person name="Schackwitz W."/>
            <person name="Grimwood J."/>
            <person name="MohdZainudin N."/>
            <person name="Xue C."/>
            <person name="Wang R."/>
            <person name="Manning V.A."/>
            <person name="Dhillon B."/>
            <person name="Tu Z.J."/>
            <person name="Steffenson B.J."/>
            <person name="Salamov A."/>
            <person name="Sun H."/>
            <person name="Lowry S."/>
            <person name="LaButti K."/>
            <person name="Han J."/>
            <person name="Copeland A."/>
            <person name="Lindquist E."/>
            <person name="Barry K."/>
            <person name="Schmutz J."/>
            <person name="Baker S.E."/>
            <person name="Ciuffetti L.M."/>
            <person name="Grigoriev I.V."/>
            <person name="Zhong S."/>
            <person name="Turgeon B.G."/>
        </authorList>
    </citation>
    <scope>NUCLEOTIDE SEQUENCE [LARGE SCALE GENOMIC DNA]</scope>
    <source>
        <strain evidence="3">C5 / ATCC 48332 / race O</strain>
    </source>
</reference>
<feature type="region of interest" description="Disordered" evidence="1">
    <location>
        <begin position="15"/>
        <end position="52"/>
    </location>
</feature>
<dbReference type="HOGENOM" id="CLU_3092894_0_0_1"/>
<feature type="non-terminal residue" evidence="2">
    <location>
        <position position="52"/>
    </location>
</feature>
<evidence type="ECO:0000256" key="1">
    <source>
        <dbReference type="SAM" id="MobiDB-lite"/>
    </source>
</evidence>
<protein>
    <submittedName>
        <fullName evidence="2">Uncharacterized protein</fullName>
    </submittedName>
</protein>
<keyword evidence="3" id="KW-1185">Reference proteome</keyword>
<reference evidence="2 3" key="1">
    <citation type="journal article" date="2012" name="PLoS Pathog.">
        <title>Diverse lifestyles and strategies of plant pathogenesis encoded in the genomes of eighteen Dothideomycetes fungi.</title>
        <authorList>
            <person name="Ohm R.A."/>
            <person name="Feau N."/>
            <person name="Henrissat B."/>
            <person name="Schoch C.L."/>
            <person name="Horwitz B.A."/>
            <person name="Barry K.W."/>
            <person name="Condon B.J."/>
            <person name="Copeland A.C."/>
            <person name="Dhillon B."/>
            <person name="Glaser F."/>
            <person name="Hesse C.N."/>
            <person name="Kosti I."/>
            <person name="LaButti K."/>
            <person name="Lindquist E.A."/>
            <person name="Lucas S."/>
            <person name="Salamov A.A."/>
            <person name="Bradshaw R.E."/>
            <person name="Ciuffetti L."/>
            <person name="Hamelin R.C."/>
            <person name="Kema G.H.J."/>
            <person name="Lawrence C."/>
            <person name="Scott J.A."/>
            <person name="Spatafora J.W."/>
            <person name="Turgeon B.G."/>
            <person name="de Wit P.J.G.M."/>
            <person name="Zhong S."/>
            <person name="Goodwin S.B."/>
            <person name="Grigoriev I.V."/>
        </authorList>
    </citation>
    <scope>NUCLEOTIDE SEQUENCE [LARGE SCALE GENOMIC DNA]</scope>
    <source>
        <strain evidence="3">C5 / ATCC 48332 / race O</strain>
    </source>
</reference>
<proteinExistence type="predicted"/>
<dbReference type="EMBL" id="KB445576">
    <property type="protein sequence ID" value="EMD91572.1"/>
    <property type="molecule type" value="Genomic_DNA"/>
</dbReference>
<dbReference type="AlphaFoldDB" id="M2UUM4"/>
<accession>M2UUM4</accession>
<feature type="compositionally biased region" description="Low complexity" evidence="1">
    <location>
        <begin position="37"/>
        <end position="52"/>
    </location>
</feature>
<evidence type="ECO:0000313" key="3">
    <source>
        <dbReference type="Proteomes" id="UP000016936"/>
    </source>
</evidence>
<name>M2UUM4_COCH5</name>
<dbReference type="Proteomes" id="UP000016936">
    <property type="component" value="Unassembled WGS sequence"/>
</dbReference>
<gene>
    <name evidence="2" type="ORF">COCHEDRAFT_1021504</name>
</gene>
<organism evidence="2 3">
    <name type="scientific">Cochliobolus heterostrophus (strain C5 / ATCC 48332 / race O)</name>
    <name type="common">Southern corn leaf blight fungus</name>
    <name type="synonym">Bipolaris maydis</name>
    <dbReference type="NCBI Taxonomy" id="701091"/>
    <lineage>
        <taxon>Eukaryota</taxon>
        <taxon>Fungi</taxon>
        <taxon>Dikarya</taxon>
        <taxon>Ascomycota</taxon>
        <taxon>Pezizomycotina</taxon>
        <taxon>Dothideomycetes</taxon>
        <taxon>Pleosporomycetidae</taxon>
        <taxon>Pleosporales</taxon>
        <taxon>Pleosporineae</taxon>
        <taxon>Pleosporaceae</taxon>
        <taxon>Bipolaris</taxon>
    </lineage>
</organism>
<sequence length="52" mass="5504">MKGGLVLSAFSRYRYPTPNLPTLSASTTSSPSPPSSPSSSIHPSIHLSMYPL</sequence>